<feature type="compositionally biased region" description="Basic residues" evidence="8">
    <location>
        <begin position="869"/>
        <end position="880"/>
    </location>
</feature>
<feature type="region of interest" description="Disordered" evidence="8">
    <location>
        <begin position="251"/>
        <end position="397"/>
    </location>
</feature>
<feature type="compositionally biased region" description="Basic and acidic residues" evidence="8">
    <location>
        <begin position="7"/>
        <end position="17"/>
    </location>
</feature>
<feature type="compositionally biased region" description="Basic residues" evidence="8">
    <location>
        <begin position="720"/>
        <end position="736"/>
    </location>
</feature>
<feature type="region of interest" description="Disordered" evidence="8">
    <location>
        <begin position="1"/>
        <end position="60"/>
    </location>
</feature>
<evidence type="ECO:0000256" key="3">
    <source>
        <dbReference type="ARBA" id="ARBA00022723"/>
    </source>
</evidence>
<gene>
    <name evidence="11" type="ORF">Prudu_007761</name>
</gene>
<feature type="region of interest" description="Disordered" evidence="8">
    <location>
        <begin position="611"/>
        <end position="681"/>
    </location>
</feature>
<dbReference type="PANTHER" id="PTHR12549:SF38">
    <property type="entry name" value="JMJC DOMAIN-CONTAINING HISTONE DEMETHYLASE 2, ISOFORM A"/>
    <property type="match status" value="1"/>
</dbReference>
<organism evidence="11">
    <name type="scientific">Prunus dulcis</name>
    <name type="common">Almond</name>
    <name type="synonym">Amygdalus dulcis</name>
    <dbReference type="NCBI Taxonomy" id="3755"/>
    <lineage>
        <taxon>Eukaryota</taxon>
        <taxon>Viridiplantae</taxon>
        <taxon>Streptophyta</taxon>
        <taxon>Embryophyta</taxon>
        <taxon>Tracheophyta</taxon>
        <taxon>Spermatophyta</taxon>
        <taxon>Magnoliopsida</taxon>
        <taxon>eudicotyledons</taxon>
        <taxon>Gunneridae</taxon>
        <taxon>Pentapetalae</taxon>
        <taxon>rosids</taxon>
        <taxon>fabids</taxon>
        <taxon>Rosales</taxon>
        <taxon>Rosaceae</taxon>
        <taxon>Amygdaloideae</taxon>
        <taxon>Amygdaleae</taxon>
        <taxon>Prunus</taxon>
    </lineage>
</organism>
<feature type="compositionally biased region" description="Basic and acidic residues" evidence="8">
    <location>
        <begin position="622"/>
        <end position="633"/>
    </location>
</feature>
<dbReference type="Pfam" id="PF02373">
    <property type="entry name" value="JmjC"/>
    <property type="match status" value="1"/>
</dbReference>
<keyword evidence="7" id="KW-0862">Zinc</keyword>
<comment type="subcellular location">
    <subcellularLocation>
        <location evidence="1">Nucleus</location>
    </subcellularLocation>
</comment>
<dbReference type="PANTHER" id="PTHR12549">
    <property type="entry name" value="JMJC DOMAIN-CONTAINING HISTONE DEMETHYLATION PROTEIN"/>
    <property type="match status" value="1"/>
</dbReference>
<dbReference type="EMBL" id="AP019298">
    <property type="protein sequence ID" value="BBG98374.1"/>
    <property type="molecule type" value="Genomic_DNA"/>
</dbReference>
<dbReference type="PROSITE" id="PS51184">
    <property type="entry name" value="JMJC"/>
    <property type="match status" value="1"/>
</dbReference>
<keyword evidence="3" id="KW-0479">Metal-binding</keyword>
<dbReference type="GO" id="GO:0006357">
    <property type="term" value="P:regulation of transcription by RNA polymerase II"/>
    <property type="evidence" value="ECO:0007669"/>
    <property type="project" value="TreeGrafter"/>
</dbReference>
<dbReference type="GO" id="GO:0000785">
    <property type="term" value="C:chromatin"/>
    <property type="evidence" value="ECO:0007669"/>
    <property type="project" value="TreeGrafter"/>
</dbReference>
<feature type="domain" description="JmjC" evidence="10">
    <location>
        <begin position="1446"/>
        <end position="1705"/>
    </location>
</feature>
<evidence type="ECO:0000256" key="6">
    <source>
        <dbReference type="ARBA" id="ARBA00023242"/>
    </source>
</evidence>
<accession>A0A4Y1R2T7</accession>
<dbReference type="GO" id="GO:0032454">
    <property type="term" value="F:histone H3K9 demethylase activity"/>
    <property type="evidence" value="ECO:0007669"/>
    <property type="project" value="InterPro"/>
</dbReference>
<feature type="region of interest" description="Disordered" evidence="8">
    <location>
        <begin position="842"/>
        <end position="924"/>
    </location>
</feature>
<dbReference type="GO" id="GO:0008270">
    <property type="term" value="F:zinc ion binding"/>
    <property type="evidence" value="ECO:0007669"/>
    <property type="project" value="UniProtKB-KW"/>
</dbReference>
<feature type="compositionally biased region" description="Basic residues" evidence="8">
    <location>
        <begin position="569"/>
        <end position="583"/>
    </location>
</feature>
<feature type="compositionally biased region" description="Basic residues" evidence="8">
    <location>
        <begin position="373"/>
        <end position="387"/>
    </location>
</feature>
<dbReference type="GO" id="GO:0000118">
    <property type="term" value="C:histone deacetylase complex"/>
    <property type="evidence" value="ECO:0007669"/>
    <property type="project" value="TreeGrafter"/>
</dbReference>
<keyword evidence="4" id="KW-0805">Transcription regulation</keyword>
<dbReference type="InterPro" id="IPR001841">
    <property type="entry name" value="Znf_RING"/>
</dbReference>
<evidence type="ECO:0000256" key="2">
    <source>
        <dbReference type="ARBA" id="ARBA00006801"/>
    </source>
</evidence>
<feature type="compositionally biased region" description="Basic residues" evidence="8">
    <location>
        <begin position="909"/>
        <end position="923"/>
    </location>
</feature>
<dbReference type="PRINTS" id="PR00929">
    <property type="entry name" value="ATHOOK"/>
</dbReference>
<dbReference type="InterPro" id="IPR045109">
    <property type="entry name" value="LSDs-like"/>
</dbReference>
<name>A0A4Y1R2T7_PRUDU</name>
<keyword evidence="7" id="KW-0863">Zinc-finger</keyword>
<feature type="compositionally biased region" description="Basic and acidic residues" evidence="8">
    <location>
        <begin position="987"/>
        <end position="1002"/>
    </location>
</feature>
<comment type="similarity">
    <text evidence="2">Belongs to the JARID1 histone demethylase family.</text>
</comment>
<evidence type="ECO:0000256" key="4">
    <source>
        <dbReference type="ARBA" id="ARBA00023015"/>
    </source>
</evidence>
<dbReference type="InterPro" id="IPR018866">
    <property type="entry name" value="Znf-4CXXC_R1"/>
</dbReference>
<feature type="compositionally biased region" description="Basic residues" evidence="8">
    <location>
        <begin position="646"/>
        <end position="662"/>
    </location>
</feature>
<sequence length="1773" mass="195609">MGVRTQRRMEKVAEETQRKRKAPEEVGNGENGGGAEEDQQRQKRSRQKSDGILGNGDQDTAGELVEGWFGGGLSVGEEIARLFGEVSGGSVGLGIDGIDGEGVNFWGGGNGQDTEVGGFDVAACKFGGQGFGLEEIQDGFGVAGSENGGRILSCDNFGYGFVENKNPDGGLGLDGRGIQFWGSENSCGLGGGMLDGEGNQVVGSSDLYACKNAGEGIQGLFGGDRGGLGGLLRGESDQFCGGKAVSANVDDKRVQGSLSENASGNKGKILESQDEYGEGRRGDDAREEVARSKGKRGRPKGSKNKKKILEAEEGIKQLGGISRDNVGGEEIARPKSKQGRPKGSTNKKKKDLANDKNEDVPVDNVDGEDSVRRKSKQGRPKGSKTKKKDVVNDKSDAVPVLGENTKDLVAVATPGNEVRNVIVLPKTKLGRPKGSKTKRNLTGEENHGTTGSGAVAVGIDISVPPIGLEKRMIALMGEQNRKMEVKACSGYEFGDEIVQLKEKGGLPTKTIPVNDGNSAMSSETSGRNCTGGLMACLTDLENERPNLVSKGDKGLPGESTCGSEFVQPKVKRGRFKDPKKNKKKLVETENQEIPGDILDAKDGTDRTLLATSLKNQRPVLTGEKDMQSNKEAFDSNEDGYETAQPKNKRGRPKGSKTKKKKVSGQDNQRNPSKFVSGNDGKVEVVCSTGLENEIFVGKEVGRLPGQATSKNGGGNEFLQRRGRRGRPKGSKSKKKNLSGDEKREVPTEVMGGMNGRYQTDLCTSLENGGPILVGKEAVEMKVGNEIVKVKNKRGRPKGSKTRKKNILGKEIQGMPSETVVGDHDDGKDTFLMSLENEMTILVGEEDKRMPAEASGYNEGGNEVAQQNSRRGRPKGSKNNKLKVTVGEYQSQEAEKVGKISGGDESSQNKRGRPKGSKNKRRFLSKITVLKHQMSASLLEVEYQKEKDLKEKFPVRQLKNSDDTESNNHNRPRGRPRKFNNQQLNASDFHRGKSTDTSDDNSRKKESLMCHQCLRNDRKGVVICLNCRKKRYCYDCVAKWYPDKTRKDIEIACPYCRGNCNCRICLKEYLVVMAGNEGTDANVKLQKLLYLLCKTLPLLRHIQQEQMSELDVEGCLRGIQLTEEDLTRSILEDDDRVDNCNTSIVNFHRSCPNPDCSYDLCLTCCSELREVCQPRGGEAESSHQQYCERAYGQGPVSNGSHIPANGNRYVSQSQMAIPVNRCTNHMSSDFPDWIAEADGRIPCPPKARGGCGTKLLELRRIFEANWVEKLISSSEYLTINYQSPDIDFSQECSLCHPISSAGSGVKAAEVRQAAYRENCHDNSLYCPNAVHLGDNDIEHFQLHWMRGEPVVVRNVREKASGLSWEPMVMWRAFIGAKKVLKEEAVRVKAIDCLDWCEGYIEGRRYSNGWPEMLKLKDWPPSNSFEECLPRHGAEFIAMLPFSDYTHSKSGVLNLATKLPIVLKPDLGPKTYVAYGSMEELGRGDSVTKLHCDISDAVNVLTHTTEVKIPPGQRKIIDQLQKKYGAEKEIIEEKSCNEEYFEPSNVTEDMKFVNEADFSRKLFSGNVINNLESLESDSNSSTNVQSNDTSEVEYGGAVWDIFRRQDVPKLIEYLLKHHKEFHHINNAPVIHPIHDQTLYLDEKHKKKLKEEFDVEPWTFEQHLGEAVFIPAGCPHQVRNRQSCIKVALDFVSPENVQECIRLTEEFRLLPENHRSKEDKLEVKKMALYAASDAISEAKNLMSFFKRGQEAQEQPFQFKVPIGEVDASLLSCCRSI</sequence>
<feature type="compositionally biased region" description="Basic residues" evidence="8">
    <location>
        <begin position="334"/>
        <end position="350"/>
    </location>
</feature>
<dbReference type="SMART" id="SM00384">
    <property type="entry name" value="AT_hook"/>
    <property type="match status" value="8"/>
</dbReference>
<feature type="compositionally biased region" description="Basic residues" evidence="8">
    <location>
        <begin position="429"/>
        <end position="439"/>
    </location>
</feature>
<evidence type="ECO:0000256" key="5">
    <source>
        <dbReference type="ARBA" id="ARBA00023163"/>
    </source>
</evidence>
<evidence type="ECO:0000259" key="9">
    <source>
        <dbReference type="PROSITE" id="PS50089"/>
    </source>
</evidence>
<evidence type="ECO:0000256" key="8">
    <source>
        <dbReference type="SAM" id="MobiDB-lite"/>
    </source>
</evidence>
<proteinExistence type="inferred from homology"/>
<protein>
    <submittedName>
        <fullName evidence="11">Transcription factor jumonji domain-containing protein</fullName>
    </submittedName>
</protein>
<feature type="domain" description="RING-type" evidence="9">
    <location>
        <begin position="1009"/>
        <end position="1056"/>
    </location>
</feature>
<dbReference type="PROSITE" id="PS50089">
    <property type="entry name" value="ZF_RING_2"/>
    <property type="match status" value="1"/>
</dbReference>
<evidence type="ECO:0000256" key="7">
    <source>
        <dbReference type="PROSITE-ProRule" id="PRU00175"/>
    </source>
</evidence>
<feature type="region of interest" description="Disordered" evidence="8">
    <location>
        <begin position="569"/>
        <end position="588"/>
    </location>
</feature>
<evidence type="ECO:0000256" key="1">
    <source>
        <dbReference type="ARBA" id="ARBA00004123"/>
    </source>
</evidence>
<dbReference type="InterPro" id="IPR017956">
    <property type="entry name" value="AT_hook_DNA-bd_motif"/>
</dbReference>
<reference evidence="11" key="1">
    <citation type="journal article" date="2019" name="Science">
        <title>Mutation of a bHLH transcription factor allowed almond domestication.</title>
        <authorList>
            <person name="Sanchez-Perez R."/>
            <person name="Pavan S."/>
            <person name="Mazzeo R."/>
            <person name="Moldovan C."/>
            <person name="Aiese Cigliano R."/>
            <person name="Del Cueto J."/>
            <person name="Ricciardi F."/>
            <person name="Lotti C."/>
            <person name="Ricciardi L."/>
            <person name="Dicenta F."/>
            <person name="Lopez-Marques R.L."/>
            <person name="Lindberg Moller B."/>
        </authorList>
    </citation>
    <scope>NUCLEOTIDE SEQUENCE</scope>
</reference>
<feature type="compositionally biased region" description="Polar residues" evidence="8">
    <location>
        <begin position="664"/>
        <end position="675"/>
    </location>
</feature>
<feature type="compositionally biased region" description="Basic and acidic residues" evidence="8">
    <location>
        <begin position="951"/>
        <end position="967"/>
    </location>
</feature>
<dbReference type="Pfam" id="PF10497">
    <property type="entry name" value="zf-4CXXC_R1"/>
    <property type="match status" value="1"/>
</dbReference>
<feature type="compositionally biased region" description="Basic residues" evidence="8">
    <location>
        <begin position="292"/>
        <end position="306"/>
    </location>
</feature>
<dbReference type="Gene3D" id="2.60.120.650">
    <property type="entry name" value="Cupin"/>
    <property type="match status" value="1"/>
</dbReference>
<dbReference type="GO" id="GO:0031490">
    <property type="term" value="F:chromatin DNA binding"/>
    <property type="evidence" value="ECO:0007669"/>
    <property type="project" value="TreeGrafter"/>
</dbReference>
<evidence type="ECO:0000259" key="10">
    <source>
        <dbReference type="PROSITE" id="PS51184"/>
    </source>
</evidence>
<keyword evidence="6" id="KW-0539">Nucleus</keyword>
<evidence type="ECO:0000313" key="11">
    <source>
        <dbReference type="EMBL" id="BBG98374.1"/>
    </source>
</evidence>
<dbReference type="GO" id="GO:0003712">
    <property type="term" value="F:transcription coregulator activity"/>
    <property type="evidence" value="ECO:0007669"/>
    <property type="project" value="TreeGrafter"/>
</dbReference>
<feature type="region of interest" description="Disordered" evidence="8">
    <location>
        <begin position="697"/>
        <end position="744"/>
    </location>
</feature>
<dbReference type="SMART" id="SM00558">
    <property type="entry name" value="JmjC"/>
    <property type="match status" value="1"/>
</dbReference>
<dbReference type="SUPFAM" id="SSF51197">
    <property type="entry name" value="Clavaminate synthase-like"/>
    <property type="match status" value="1"/>
</dbReference>
<feature type="compositionally biased region" description="Basic and acidic residues" evidence="8">
    <location>
        <begin position="277"/>
        <end position="291"/>
    </location>
</feature>
<feature type="region of interest" description="Disordered" evidence="8">
    <location>
        <begin position="951"/>
        <end position="1002"/>
    </location>
</feature>
<dbReference type="InterPro" id="IPR003347">
    <property type="entry name" value="JmjC_dom"/>
</dbReference>
<keyword evidence="5" id="KW-0804">Transcription</keyword>
<feature type="region of interest" description="Disordered" evidence="8">
    <location>
        <begin position="429"/>
        <end position="449"/>
    </location>
</feature>